<keyword evidence="2" id="KW-0472">Membrane</keyword>
<evidence type="ECO:0000256" key="2">
    <source>
        <dbReference type="SAM" id="Phobius"/>
    </source>
</evidence>
<organism evidence="3 4">
    <name type="scientific">Porcisia hertigi</name>
    <dbReference type="NCBI Taxonomy" id="2761500"/>
    <lineage>
        <taxon>Eukaryota</taxon>
        <taxon>Discoba</taxon>
        <taxon>Euglenozoa</taxon>
        <taxon>Kinetoplastea</taxon>
        <taxon>Metakinetoplastina</taxon>
        <taxon>Trypanosomatida</taxon>
        <taxon>Trypanosomatidae</taxon>
        <taxon>Leishmaniinae</taxon>
        <taxon>Porcisia</taxon>
    </lineage>
</organism>
<keyword evidence="2" id="KW-1133">Transmembrane helix</keyword>
<keyword evidence="4" id="KW-1185">Reference proteome</keyword>
<accession>A0A836IE47</accession>
<comment type="caution">
    <text evidence="3">The sequence shown here is derived from an EMBL/GenBank/DDBJ whole genome shotgun (WGS) entry which is preliminary data.</text>
</comment>
<evidence type="ECO:0000313" key="3">
    <source>
        <dbReference type="EMBL" id="KAG5502035.1"/>
    </source>
</evidence>
<dbReference type="EMBL" id="JAFJZO010000026">
    <property type="protein sequence ID" value="KAG5502035.1"/>
    <property type="molecule type" value="Genomic_DNA"/>
</dbReference>
<feature type="transmembrane region" description="Helical" evidence="2">
    <location>
        <begin position="20"/>
        <end position="39"/>
    </location>
</feature>
<reference evidence="3 4" key="1">
    <citation type="submission" date="2021-02" db="EMBL/GenBank/DDBJ databases">
        <title>Porcisia hertigi Genome sequencing and assembly.</title>
        <authorList>
            <person name="Almutairi H."/>
            <person name="Gatherer D."/>
        </authorList>
    </citation>
    <scope>NUCLEOTIDE SEQUENCE [LARGE SCALE GENOMIC DNA]</scope>
    <source>
        <strain evidence="3 4">C119</strain>
    </source>
</reference>
<feature type="region of interest" description="Disordered" evidence="1">
    <location>
        <begin position="60"/>
        <end position="86"/>
    </location>
</feature>
<dbReference type="AlphaFoldDB" id="A0A836IE47"/>
<dbReference type="Proteomes" id="UP000674318">
    <property type="component" value="Unassembled WGS sequence"/>
</dbReference>
<dbReference type="RefSeq" id="XP_067756482.1">
    <property type="nucleotide sequence ID" value="XM_067900298.1"/>
</dbReference>
<name>A0A836IE47_9TRYP</name>
<dbReference type="KEGG" id="phet:94290375"/>
<dbReference type="OrthoDB" id="264147at2759"/>
<sequence length="86" mass="9894">MSSHTADLAYQDEPHWLMCLREYCIPAVVFVAMLYYLMVHVCMPMRRLKGLTREFCEEKTSAQDDSGVANGDDRTSTPMSRAKKQM</sequence>
<protein>
    <submittedName>
        <fullName evidence="3">Uncharacterized protein</fullName>
    </submittedName>
</protein>
<evidence type="ECO:0000256" key="1">
    <source>
        <dbReference type="SAM" id="MobiDB-lite"/>
    </source>
</evidence>
<dbReference type="GeneID" id="94290375"/>
<keyword evidence="2" id="KW-0812">Transmembrane</keyword>
<evidence type="ECO:0000313" key="4">
    <source>
        <dbReference type="Proteomes" id="UP000674318"/>
    </source>
</evidence>
<gene>
    <name evidence="3" type="ORF">JKF63_04312</name>
</gene>
<proteinExistence type="predicted"/>